<dbReference type="Pfam" id="PF01381">
    <property type="entry name" value="HTH_3"/>
    <property type="match status" value="1"/>
</dbReference>
<keyword evidence="1" id="KW-0238">DNA-binding</keyword>
<dbReference type="Proteomes" id="UP000647491">
    <property type="component" value="Unassembled WGS sequence"/>
</dbReference>
<dbReference type="PANTHER" id="PTHR46558">
    <property type="entry name" value="TRACRIPTIONAL REGULATORY PROTEIN-RELATED-RELATED"/>
    <property type="match status" value="1"/>
</dbReference>
<organism evidence="3 4">
    <name type="scientific">Enterocloster hominis</name>
    <name type="common">ex Liu et al. 2021</name>
    <dbReference type="NCBI Taxonomy" id="2763663"/>
    <lineage>
        <taxon>Bacteria</taxon>
        <taxon>Bacillati</taxon>
        <taxon>Bacillota</taxon>
        <taxon>Clostridia</taxon>
        <taxon>Lachnospirales</taxon>
        <taxon>Lachnospiraceae</taxon>
        <taxon>Enterocloster</taxon>
    </lineage>
</organism>
<dbReference type="InterPro" id="IPR010982">
    <property type="entry name" value="Lambda_DNA-bd_dom_sf"/>
</dbReference>
<dbReference type="CDD" id="cd00093">
    <property type="entry name" value="HTH_XRE"/>
    <property type="match status" value="1"/>
</dbReference>
<dbReference type="PROSITE" id="PS50943">
    <property type="entry name" value="HTH_CROC1"/>
    <property type="match status" value="1"/>
</dbReference>
<dbReference type="RefSeq" id="WP_158358360.1">
    <property type="nucleotide sequence ID" value="NZ_JACRTJ010000016.1"/>
</dbReference>
<feature type="domain" description="HTH cro/C1-type" evidence="2">
    <location>
        <begin position="15"/>
        <end position="69"/>
    </location>
</feature>
<dbReference type="PANTHER" id="PTHR46558:SF11">
    <property type="entry name" value="HTH-TYPE TRANSCRIPTIONAL REGULATOR XRE"/>
    <property type="match status" value="1"/>
</dbReference>
<accession>A0ABR7NSL5</accession>
<protein>
    <submittedName>
        <fullName evidence="3">Helix-turn-helix transcriptional regulator</fullName>
    </submittedName>
</protein>
<dbReference type="InterPro" id="IPR001387">
    <property type="entry name" value="Cro/C1-type_HTH"/>
</dbReference>
<evidence type="ECO:0000313" key="4">
    <source>
        <dbReference type="Proteomes" id="UP000647491"/>
    </source>
</evidence>
<proteinExistence type="predicted"/>
<dbReference type="SUPFAM" id="SSF47413">
    <property type="entry name" value="lambda repressor-like DNA-binding domains"/>
    <property type="match status" value="1"/>
</dbReference>
<gene>
    <name evidence="3" type="ORF">H8708_07690</name>
</gene>
<dbReference type="SMART" id="SM00530">
    <property type="entry name" value="HTH_XRE"/>
    <property type="match status" value="1"/>
</dbReference>
<dbReference type="EMBL" id="JACRTJ010000016">
    <property type="protein sequence ID" value="MBC8599110.1"/>
    <property type="molecule type" value="Genomic_DNA"/>
</dbReference>
<evidence type="ECO:0000256" key="1">
    <source>
        <dbReference type="ARBA" id="ARBA00023125"/>
    </source>
</evidence>
<evidence type="ECO:0000259" key="2">
    <source>
        <dbReference type="PROSITE" id="PS50943"/>
    </source>
</evidence>
<comment type="caution">
    <text evidence="3">The sequence shown here is derived from an EMBL/GenBank/DDBJ whole genome shotgun (WGS) entry which is preliminary data.</text>
</comment>
<evidence type="ECO:0000313" key="3">
    <source>
        <dbReference type="EMBL" id="MBC8599110.1"/>
    </source>
</evidence>
<dbReference type="Gene3D" id="1.10.260.40">
    <property type="entry name" value="lambda repressor-like DNA-binding domains"/>
    <property type="match status" value="1"/>
</dbReference>
<keyword evidence="4" id="KW-1185">Reference proteome</keyword>
<reference evidence="3 4" key="1">
    <citation type="submission" date="2020-08" db="EMBL/GenBank/DDBJ databases">
        <title>Genome public.</title>
        <authorList>
            <person name="Liu C."/>
            <person name="Sun Q."/>
        </authorList>
    </citation>
    <scope>NUCLEOTIDE SEQUENCE [LARGE SCALE GENOMIC DNA]</scope>
    <source>
        <strain evidence="3 4">BX10</strain>
    </source>
</reference>
<sequence>MDTYTVDLESMGKRIRELRNTQNKTQEVFADMIHISSSYLALIEQGKRTASLDVVAQIAYTCHVSVDYLLFGKQESPSSENYKFFNILCRQYSDTEIKRALKLFAFYLQLDKEKEYP</sequence>
<name>A0ABR7NSL5_9FIRM</name>